<dbReference type="SMART" id="SM00448">
    <property type="entry name" value="REC"/>
    <property type="match status" value="1"/>
</dbReference>
<keyword evidence="1" id="KW-0597">Phosphoprotein</keyword>
<sequence>MNFYILDDDISTRKMLQRIIREELLGDVIGDGEDPIEAEKEIIHLQPDVVLVDLLMPLQDGIETVQHLIEKRFQGKFIMISQIENKEMVARAYQTGVEYFIHKPVNRIEVTAVIRRVLERIKMEQSLLKIKESLNLLPITSEVKQNRKPNTIQLTQEILSDLGILGETGSKDMIEIMDYLLHHDIDIKNISLKSLYMQILHNYNIDPNEKNIKALEQRLRRAINQAMTNLASLGLTDYAHPKFEHFATKFFDFHEVRLKMNEIDEKKTPRTSRVNIRKFLHALYVEVKSRL</sequence>
<dbReference type="GO" id="GO:0000160">
    <property type="term" value="P:phosphorelay signal transduction system"/>
    <property type="evidence" value="ECO:0007669"/>
    <property type="project" value="InterPro"/>
</dbReference>
<proteinExistence type="predicted"/>
<accession>A0A8J8GGU5</accession>
<evidence type="ECO:0000259" key="2">
    <source>
        <dbReference type="PROSITE" id="PS50110"/>
    </source>
</evidence>
<dbReference type="Gene3D" id="3.40.50.2300">
    <property type="match status" value="1"/>
</dbReference>
<reference evidence="3" key="1">
    <citation type="submission" date="2020-06" db="EMBL/GenBank/DDBJ databases">
        <title>A novel thermopfilic bacterium from Erzurum, Turkey.</title>
        <authorList>
            <person name="Adiguzel A."/>
            <person name="Ay H."/>
            <person name="Baltaci M.O."/>
        </authorList>
    </citation>
    <scope>NUCLEOTIDE SEQUENCE</scope>
    <source>
        <strain evidence="3">P2</strain>
    </source>
</reference>
<evidence type="ECO:0000313" key="3">
    <source>
        <dbReference type="EMBL" id="NSL53144.1"/>
    </source>
</evidence>
<feature type="modified residue" description="4-aspartylphosphate" evidence="1">
    <location>
        <position position="53"/>
    </location>
</feature>
<dbReference type="EMBL" id="JABTTE010000029">
    <property type="protein sequence ID" value="NSL53144.1"/>
    <property type="molecule type" value="Genomic_DNA"/>
</dbReference>
<dbReference type="Pfam" id="PF00072">
    <property type="entry name" value="Response_reg"/>
    <property type="match status" value="1"/>
</dbReference>
<keyword evidence="3" id="KW-0238">DNA-binding</keyword>
<name>A0A8J8GGU5_9BACI</name>
<dbReference type="Proteomes" id="UP000625804">
    <property type="component" value="Unassembled WGS sequence"/>
</dbReference>
<dbReference type="PANTHER" id="PTHR43228">
    <property type="entry name" value="TWO-COMPONENT RESPONSE REGULATOR"/>
    <property type="match status" value="1"/>
</dbReference>
<feature type="domain" description="Response regulatory" evidence="2">
    <location>
        <begin position="2"/>
        <end position="118"/>
    </location>
</feature>
<evidence type="ECO:0000256" key="1">
    <source>
        <dbReference type="PROSITE-ProRule" id="PRU00169"/>
    </source>
</evidence>
<protein>
    <submittedName>
        <fullName evidence="3">DNA-binding domain-containing protein</fullName>
    </submittedName>
</protein>
<dbReference type="Pfam" id="PF08664">
    <property type="entry name" value="YcbB"/>
    <property type="match status" value="1"/>
</dbReference>
<comment type="caution">
    <text evidence="3">The sequence shown here is derived from an EMBL/GenBank/DDBJ whole genome shotgun (WGS) entry which is preliminary data.</text>
</comment>
<dbReference type="InterPro" id="IPR011006">
    <property type="entry name" value="CheY-like_superfamily"/>
</dbReference>
<dbReference type="InterPro" id="IPR052048">
    <property type="entry name" value="ST_Response_Regulator"/>
</dbReference>
<dbReference type="InterPro" id="IPR001789">
    <property type="entry name" value="Sig_transdc_resp-reg_receiver"/>
</dbReference>
<dbReference type="PROSITE" id="PS50110">
    <property type="entry name" value="RESPONSE_REGULATORY"/>
    <property type="match status" value="1"/>
</dbReference>
<dbReference type="InterPro" id="IPR013972">
    <property type="entry name" value="YcbB"/>
</dbReference>
<dbReference type="GO" id="GO:0003677">
    <property type="term" value="F:DNA binding"/>
    <property type="evidence" value="ECO:0007669"/>
    <property type="project" value="UniProtKB-KW"/>
</dbReference>
<dbReference type="AlphaFoldDB" id="A0A8J8GGU5"/>
<evidence type="ECO:0000313" key="4">
    <source>
        <dbReference type="Proteomes" id="UP000625804"/>
    </source>
</evidence>
<dbReference type="RefSeq" id="WP_173732345.1">
    <property type="nucleotide sequence ID" value="NZ_JABTTE010000029.1"/>
</dbReference>
<organism evidence="3 4">
    <name type="scientific">Calidifontibacillus erzurumensis</name>
    <dbReference type="NCBI Taxonomy" id="2741433"/>
    <lineage>
        <taxon>Bacteria</taxon>
        <taxon>Bacillati</taxon>
        <taxon>Bacillota</taxon>
        <taxon>Bacilli</taxon>
        <taxon>Bacillales</taxon>
        <taxon>Bacillaceae</taxon>
        <taxon>Calidifontibacillus/Schinkia group</taxon>
        <taxon>Calidifontibacillus</taxon>
    </lineage>
</organism>
<dbReference type="SUPFAM" id="SSF52172">
    <property type="entry name" value="CheY-like"/>
    <property type="match status" value="1"/>
</dbReference>
<keyword evidence="4" id="KW-1185">Reference proteome</keyword>
<gene>
    <name evidence="3" type="ORF">HR057_15470</name>
</gene>
<dbReference type="PANTHER" id="PTHR43228:SF8">
    <property type="entry name" value="TRANSCRIPTIONAL REGULATORY PROTEIN GLNL"/>
    <property type="match status" value="1"/>
</dbReference>